<feature type="domain" description="DUF8040" evidence="3">
    <location>
        <begin position="1"/>
        <end position="70"/>
    </location>
</feature>
<feature type="region of interest" description="Disordered" evidence="1">
    <location>
        <begin position="285"/>
        <end position="344"/>
    </location>
</feature>
<evidence type="ECO:0000259" key="3">
    <source>
        <dbReference type="Pfam" id="PF26138"/>
    </source>
</evidence>
<dbReference type="AlphaFoldDB" id="A0A151QWY1"/>
<dbReference type="Pfam" id="PF12776">
    <property type="entry name" value="Myb_DNA-bind_3"/>
    <property type="match status" value="1"/>
</dbReference>
<feature type="domain" description="Myb/SANT-like" evidence="2">
    <location>
        <begin position="134"/>
        <end position="228"/>
    </location>
</feature>
<dbReference type="Pfam" id="PF26138">
    <property type="entry name" value="DUF8040"/>
    <property type="match status" value="1"/>
</dbReference>
<dbReference type="Proteomes" id="UP000075243">
    <property type="component" value="Unassembled WGS sequence"/>
</dbReference>
<gene>
    <name evidence="4" type="ORF">KK1_044207</name>
</gene>
<dbReference type="Gramene" id="C.cajan_41796.t">
    <property type="protein sequence ID" value="C.cajan_41796.t"/>
    <property type="gene ID" value="C.cajan_41796"/>
</dbReference>
<dbReference type="InterPro" id="IPR024752">
    <property type="entry name" value="Myb/SANT-like_dom"/>
</dbReference>
<evidence type="ECO:0000259" key="2">
    <source>
        <dbReference type="Pfam" id="PF12776"/>
    </source>
</evidence>
<feature type="compositionally biased region" description="Low complexity" evidence="1">
    <location>
        <begin position="324"/>
        <end position="337"/>
    </location>
</feature>
<name>A0A151QWY1_CAJCA</name>
<organism evidence="4 5">
    <name type="scientific">Cajanus cajan</name>
    <name type="common">Pigeon pea</name>
    <name type="synonym">Cajanus indicus</name>
    <dbReference type="NCBI Taxonomy" id="3821"/>
    <lineage>
        <taxon>Eukaryota</taxon>
        <taxon>Viridiplantae</taxon>
        <taxon>Streptophyta</taxon>
        <taxon>Embryophyta</taxon>
        <taxon>Tracheophyta</taxon>
        <taxon>Spermatophyta</taxon>
        <taxon>Magnoliopsida</taxon>
        <taxon>eudicotyledons</taxon>
        <taxon>Gunneridae</taxon>
        <taxon>Pentapetalae</taxon>
        <taxon>rosids</taxon>
        <taxon>fabids</taxon>
        <taxon>Fabales</taxon>
        <taxon>Fabaceae</taxon>
        <taxon>Papilionoideae</taxon>
        <taxon>50 kb inversion clade</taxon>
        <taxon>NPAAA clade</taxon>
        <taxon>indigoferoid/millettioid clade</taxon>
        <taxon>Phaseoleae</taxon>
        <taxon>Cajanus</taxon>
    </lineage>
</organism>
<dbReference type="OMA" id="IHIKEMY"/>
<evidence type="ECO:0000313" key="5">
    <source>
        <dbReference type="Proteomes" id="UP000075243"/>
    </source>
</evidence>
<feature type="region of interest" description="Disordered" evidence="1">
    <location>
        <begin position="371"/>
        <end position="398"/>
    </location>
</feature>
<dbReference type="InterPro" id="IPR058353">
    <property type="entry name" value="DUF8040"/>
</dbReference>
<reference evidence="4" key="1">
    <citation type="journal article" date="2012" name="Nat. Biotechnol.">
        <title>Draft genome sequence of pigeonpea (Cajanus cajan), an orphan legume crop of resource-poor farmers.</title>
        <authorList>
            <person name="Varshney R.K."/>
            <person name="Chen W."/>
            <person name="Li Y."/>
            <person name="Bharti A.K."/>
            <person name="Saxena R.K."/>
            <person name="Schlueter J.A."/>
            <person name="Donoghue M.T."/>
            <person name="Azam S."/>
            <person name="Fan G."/>
            <person name="Whaley A.M."/>
            <person name="Farmer A.D."/>
            <person name="Sheridan J."/>
            <person name="Iwata A."/>
            <person name="Tuteja R."/>
            <person name="Penmetsa R.V."/>
            <person name="Wu W."/>
            <person name="Upadhyaya H.D."/>
            <person name="Yang S.P."/>
            <person name="Shah T."/>
            <person name="Saxena K.B."/>
            <person name="Michael T."/>
            <person name="McCombie W.R."/>
            <person name="Yang B."/>
            <person name="Zhang G."/>
            <person name="Yang H."/>
            <person name="Wang J."/>
            <person name="Spillane C."/>
            <person name="Cook D.R."/>
            <person name="May G.D."/>
            <person name="Xu X."/>
            <person name="Jackson S.A."/>
        </authorList>
    </citation>
    <scope>NUCLEOTIDE SEQUENCE [LARGE SCALE GENOMIC DNA]</scope>
</reference>
<feature type="region of interest" description="Disordered" evidence="1">
    <location>
        <begin position="667"/>
        <end position="690"/>
    </location>
</feature>
<feature type="compositionally biased region" description="Basic and acidic residues" evidence="1">
    <location>
        <begin position="667"/>
        <end position="689"/>
    </location>
</feature>
<dbReference type="PANTHER" id="PTHR46929">
    <property type="entry name" value="EXPRESSED PROTEIN"/>
    <property type="match status" value="1"/>
</dbReference>
<proteinExistence type="predicted"/>
<evidence type="ECO:0000313" key="4">
    <source>
        <dbReference type="EMBL" id="KYP34786.1"/>
    </source>
</evidence>
<accession>A0A151QWY1</accession>
<dbReference type="EMBL" id="KQ484515">
    <property type="protein sequence ID" value="KYP34786.1"/>
    <property type="molecule type" value="Genomic_DNA"/>
</dbReference>
<protein>
    <submittedName>
        <fullName evidence="4">Uncharacterized protein</fullName>
    </submittedName>
</protein>
<keyword evidence="5" id="KW-1185">Reference proteome</keyword>
<dbReference type="PANTHER" id="PTHR46929:SF4">
    <property type="entry name" value="MYB_SANT-LIKE DOMAIN-CONTAINING PROTEIN"/>
    <property type="match status" value="1"/>
</dbReference>
<evidence type="ECO:0000256" key="1">
    <source>
        <dbReference type="SAM" id="MobiDB-lite"/>
    </source>
</evidence>
<sequence>MGPAAFINLCERVRATGLVKDGFRSTVEEQVAKFLHIIGHNVKHRSVSFFFHRSGETVSRHFHNVLNAVIMLEGAIDGTHVRVKVRRSDGPRFRGRKDWPTQNVFAACDFDMKKMNSGKTVLPDSSTTVREFTKWTDDMDFRLLTVMLDEARLGNRGDGSWKTQAYKNIVKALRQTGLTGITKNNVKNRQKSMKDRWREVHDLFSGLSGFAWDESTKRFIAEPEVWDDLLQAKPAAAKWRVSSIRYYDLMEELWGVDRATGHMARTARQARRNIGMTSVTVDLNDDVDDIPQDDPFQAGFDTAYRSPPHYGSCSPVDGTQSVPSTASGGTTGTSSSRGTKRKAPMIDVMDAQFDRLTTRLDAFTDYLGQGMTSGSRKRSLKESKGKTPATSDSPASPRLPQIEEVLNQTRFFSQRDQMIKFGKEFYHRIVLNPKVMDFSYFATSGLYFHHHLEYQGLQHFVALKCEFFEDLIKVFYSNLTVSEAGFLYSDVNKTKIKIKPSDWLSLVGLKYQGHKLAFPNIPEEMQFDRHIALTSMIRLELHGRNVRNVGSLNINDRLLYYVYVHILAPRSSNFSQLLQEDIFLLWALKNNILINWPHYIMQHMVKCKDNGMPLPYPILISHILVAYGVDLSIDVAVQLGWAHFFNKNTLKKLNVVNVNGVWIHGRDNDHHGQNVEDEDHAMPEDHADEQPADITQQPAVQYDGQMLSQIWTGIQGLQEGIQGLQEGLNNLTINVNTRFDRVHNKLDDLEQNFHDFQRSFE</sequence>